<dbReference type="AlphaFoldDB" id="A0A4U6QK37"/>
<dbReference type="Pfam" id="PF06983">
    <property type="entry name" value="3-dmu-9_3-mt"/>
    <property type="match status" value="1"/>
</dbReference>
<comment type="caution">
    <text evidence="2">The sequence shown here is derived from an EMBL/GenBank/DDBJ whole genome shotgun (WGS) entry which is preliminary data.</text>
</comment>
<feature type="domain" description="PhnB-like" evidence="1">
    <location>
        <begin position="6"/>
        <end position="132"/>
    </location>
</feature>
<sequence>MTVNLNPYLNFRGTAAEAMTHYQSVFGGTLTLSRFGDFPMGTDASENDLIMHSQLVAPGGLVLMGADVPSAMEFNPAPGNVSCSVSGDDVDQLRGYWEGLSAGGTVTAPFDKAPWGDWFGMCVDRFGISWLVNGGGTADVG</sequence>
<dbReference type="Gene3D" id="3.10.180.10">
    <property type="entry name" value="2,3-Dihydroxybiphenyl 1,2-Dioxygenase, domain 1"/>
    <property type="match status" value="1"/>
</dbReference>
<dbReference type="PANTHER" id="PTHR33990">
    <property type="entry name" value="PROTEIN YJDN-RELATED"/>
    <property type="match status" value="1"/>
</dbReference>
<dbReference type="RefSeq" id="WP_137447913.1">
    <property type="nucleotide sequence ID" value="NZ_SZZH01000001.1"/>
</dbReference>
<name>A0A4U6QK37_9ACTN</name>
<protein>
    <submittedName>
        <fullName evidence="2">VOC family protein</fullName>
    </submittedName>
</protein>
<dbReference type="EMBL" id="SZZH01000001">
    <property type="protein sequence ID" value="TKV60609.1"/>
    <property type="molecule type" value="Genomic_DNA"/>
</dbReference>
<dbReference type="SUPFAM" id="SSF54593">
    <property type="entry name" value="Glyoxalase/Bleomycin resistance protein/Dihydroxybiphenyl dioxygenase"/>
    <property type="match status" value="1"/>
</dbReference>
<dbReference type="CDD" id="cd06588">
    <property type="entry name" value="PhnB_like"/>
    <property type="match status" value="1"/>
</dbReference>
<evidence type="ECO:0000259" key="1">
    <source>
        <dbReference type="Pfam" id="PF06983"/>
    </source>
</evidence>
<proteinExistence type="predicted"/>
<evidence type="ECO:0000313" key="2">
    <source>
        <dbReference type="EMBL" id="TKV60609.1"/>
    </source>
</evidence>
<organism evidence="2 3">
    <name type="scientific">Nakamurella flava</name>
    <dbReference type="NCBI Taxonomy" id="2576308"/>
    <lineage>
        <taxon>Bacteria</taxon>
        <taxon>Bacillati</taxon>
        <taxon>Actinomycetota</taxon>
        <taxon>Actinomycetes</taxon>
        <taxon>Nakamurellales</taxon>
        <taxon>Nakamurellaceae</taxon>
        <taxon>Nakamurella</taxon>
    </lineage>
</organism>
<dbReference type="OrthoDB" id="9795306at2"/>
<dbReference type="InterPro" id="IPR028973">
    <property type="entry name" value="PhnB-like"/>
</dbReference>
<dbReference type="Proteomes" id="UP000306985">
    <property type="component" value="Unassembled WGS sequence"/>
</dbReference>
<reference evidence="2 3" key="1">
    <citation type="submission" date="2019-05" db="EMBL/GenBank/DDBJ databases">
        <title>Nakamurella sp. N5BH11, whole genome shotgun sequence.</title>
        <authorList>
            <person name="Tuo L."/>
        </authorList>
    </citation>
    <scope>NUCLEOTIDE SEQUENCE [LARGE SCALE GENOMIC DNA]</scope>
    <source>
        <strain evidence="2 3">N5BH11</strain>
    </source>
</reference>
<evidence type="ECO:0000313" key="3">
    <source>
        <dbReference type="Proteomes" id="UP000306985"/>
    </source>
</evidence>
<dbReference type="PANTHER" id="PTHR33990:SF1">
    <property type="entry name" value="PROTEIN YJDN"/>
    <property type="match status" value="1"/>
</dbReference>
<keyword evidence="3" id="KW-1185">Reference proteome</keyword>
<dbReference type="InterPro" id="IPR029068">
    <property type="entry name" value="Glyas_Bleomycin-R_OHBP_Dase"/>
</dbReference>
<gene>
    <name evidence="2" type="ORF">FDO65_02625</name>
</gene>
<accession>A0A4U6QK37</accession>